<dbReference type="RefSeq" id="XP_067718002.1">
    <property type="nucleotide sequence ID" value="XM_067861901.1"/>
</dbReference>
<keyword evidence="1" id="KW-0732">Signal</keyword>
<evidence type="ECO:0000313" key="2">
    <source>
        <dbReference type="EMBL" id="GIX65933.1"/>
    </source>
</evidence>
<comment type="caution">
    <text evidence="2">The sequence shown here is derived from an EMBL/GenBank/DDBJ whole genome shotgun (WGS) entry which is preliminary data.</text>
</comment>
<name>A0AAV4M193_BABCB</name>
<organism evidence="2 3">
    <name type="scientific">Babesia caballi</name>
    <dbReference type="NCBI Taxonomy" id="5871"/>
    <lineage>
        <taxon>Eukaryota</taxon>
        <taxon>Sar</taxon>
        <taxon>Alveolata</taxon>
        <taxon>Apicomplexa</taxon>
        <taxon>Aconoidasida</taxon>
        <taxon>Piroplasmida</taxon>
        <taxon>Babesiidae</taxon>
        <taxon>Babesia</taxon>
    </lineage>
</organism>
<evidence type="ECO:0000313" key="3">
    <source>
        <dbReference type="Proteomes" id="UP001497744"/>
    </source>
</evidence>
<dbReference type="AlphaFoldDB" id="A0AAV4M193"/>
<feature type="chain" id="PRO_5043876074" evidence="1">
    <location>
        <begin position="21"/>
        <end position="418"/>
    </location>
</feature>
<proteinExistence type="predicted"/>
<gene>
    <name evidence="2" type="ORF">BcabD6B2_53680</name>
</gene>
<dbReference type="Proteomes" id="UP001497744">
    <property type="component" value="Unassembled WGS sequence"/>
</dbReference>
<dbReference type="GeneID" id="94197414"/>
<keyword evidence="3" id="KW-1185">Reference proteome</keyword>
<sequence length="418" mass="45305">MLTWLSQSQLFVVLPPLTWGSLGCPDVHSALSGSFAVRELACESEVSREAVDWSALFTGIVIVIGAYRVSGKMGESQKSQLTDWPEDLKDVVDWFLRVGGKDTGNQNNDKSGALKNAVYQLKGKDVLENALGSGDLPGLFIKVTKGLQQLIGYDGNGNHDLTEDGIGRKNSYASSYGSAKWKDKLDQPTSPEAKKAAKIFLCYMPVLYLCLIYLYWKCKLQYGGWGSETINGNQSGLSLFMINMGFPSTQLNGNKLGSEIANLLVNEPNGLDELKNAQSSSLYSDYLDKVTQYGQSQITHPINCPLYALYKASTAYLKSRFQEEKPTNQSLEEIREKIRTFHISCNSAPELKGAIGTFISICLTKPQKSNHPSPSSTSHAGPVAGTLTTLGLGGGATAAYLFNLGGAKTIVNGLLKIS</sequence>
<protein>
    <submittedName>
        <fullName evidence="2">Variant erythrocyte surface antigen-1 family protein</fullName>
    </submittedName>
</protein>
<feature type="signal peptide" evidence="1">
    <location>
        <begin position="1"/>
        <end position="20"/>
    </location>
</feature>
<dbReference type="EMBL" id="BPLF01000005">
    <property type="protein sequence ID" value="GIX65933.1"/>
    <property type="molecule type" value="Genomic_DNA"/>
</dbReference>
<reference evidence="2 3" key="1">
    <citation type="submission" date="2021-06" db="EMBL/GenBank/DDBJ databases">
        <title>Genome sequence of Babesia caballi.</title>
        <authorList>
            <person name="Yamagishi J."/>
            <person name="Kidaka T."/>
            <person name="Ochi A."/>
        </authorList>
    </citation>
    <scope>NUCLEOTIDE SEQUENCE [LARGE SCALE GENOMIC DNA]</scope>
    <source>
        <strain evidence="2">USDA-D6B2</strain>
    </source>
</reference>
<evidence type="ECO:0000256" key="1">
    <source>
        <dbReference type="SAM" id="SignalP"/>
    </source>
</evidence>
<accession>A0AAV4M193</accession>